<dbReference type="Proteomes" id="UP001239782">
    <property type="component" value="Chromosome"/>
</dbReference>
<dbReference type="InterPro" id="IPR001451">
    <property type="entry name" value="Hexapep"/>
</dbReference>
<dbReference type="KEGG" id="plei:Q9312_01070"/>
<reference evidence="5 6" key="1">
    <citation type="submission" date="2023-08" db="EMBL/GenBank/DDBJ databases">
        <title>Pleionea litopenaei sp. nov., isolated from stomach of juvenile Litopenaeus vannamei.</title>
        <authorList>
            <person name="Rho A.M."/>
            <person name="Hwang C.Y."/>
        </authorList>
    </citation>
    <scope>NUCLEOTIDE SEQUENCE [LARGE SCALE GENOMIC DNA]</scope>
    <source>
        <strain evidence="5 6">HL-JVS1</strain>
    </source>
</reference>
<accession>A0AA51RTQ5</accession>
<dbReference type="Gene3D" id="2.160.10.10">
    <property type="entry name" value="Hexapeptide repeat proteins"/>
    <property type="match status" value="1"/>
</dbReference>
<dbReference type="AlphaFoldDB" id="A0AA51RTQ5"/>
<comment type="similarity">
    <text evidence="1">Belongs to the transferase hexapeptide repeat family.</text>
</comment>
<dbReference type="PROSITE" id="PS00101">
    <property type="entry name" value="HEXAPEP_TRANSFERASES"/>
    <property type="match status" value="1"/>
</dbReference>
<name>A0AA51RTQ5_9GAMM</name>
<sequence>MRLFHNREQLWAQQRQRAQKFCRVYSHEPNKQNLNQLKGLFKHCGEKVFIDPGFHCDYGSFISVGDRSYFNIDVVCLDGGDLTIGDDCLIGPRVQLITVGHALNAEQRLSKENLVADVTIGNNVWIGAGAIILPGVTIGDHAIIGAGSVVTRDVASNSRVAGNPARSIS</sequence>
<dbReference type="PANTHER" id="PTHR23416:SF23">
    <property type="entry name" value="ACETYLTRANSFERASE C18B11.09C-RELATED"/>
    <property type="match status" value="1"/>
</dbReference>
<evidence type="ECO:0000313" key="5">
    <source>
        <dbReference type="EMBL" id="WMS87531.1"/>
    </source>
</evidence>
<dbReference type="PANTHER" id="PTHR23416">
    <property type="entry name" value="SIALIC ACID SYNTHASE-RELATED"/>
    <property type="match status" value="1"/>
</dbReference>
<evidence type="ECO:0000256" key="3">
    <source>
        <dbReference type="ARBA" id="ARBA00022737"/>
    </source>
</evidence>
<dbReference type="SUPFAM" id="SSF51161">
    <property type="entry name" value="Trimeric LpxA-like enzymes"/>
    <property type="match status" value="1"/>
</dbReference>
<proteinExistence type="inferred from homology"/>
<gene>
    <name evidence="5" type="ORF">Q9312_01070</name>
</gene>
<dbReference type="Pfam" id="PF14602">
    <property type="entry name" value="Hexapep_2"/>
    <property type="match status" value="1"/>
</dbReference>
<keyword evidence="2 5" id="KW-0808">Transferase</keyword>
<dbReference type="CDD" id="cd03357">
    <property type="entry name" value="LbH_MAT_GAT"/>
    <property type="match status" value="1"/>
</dbReference>
<keyword evidence="4 5" id="KW-0012">Acyltransferase</keyword>
<dbReference type="InterPro" id="IPR051159">
    <property type="entry name" value="Hexapeptide_acetyltransf"/>
</dbReference>
<evidence type="ECO:0000256" key="4">
    <source>
        <dbReference type="ARBA" id="ARBA00023315"/>
    </source>
</evidence>
<dbReference type="EC" id="2.3.1.-" evidence="5"/>
<evidence type="ECO:0000313" key="6">
    <source>
        <dbReference type="Proteomes" id="UP001239782"/>
    </source>
</evidence>
<organism evidence="5 6">
    <name type="scientific">Pleionea litopenaei</name>
    <dbReference type="NCBI Taxonomy" id="3070815"/>
    <lineage>
        <taxon>Bacteria</taxon>
        <taxon>Pseudomonadati</taxon>
        <taxon>Pseudomonadota</taxon>
        <taxon>Gammaproteobacteria</taxon>
        <taxon>Oceanospirillales</taxon>
        <taxon>Pleioneaceae</taxon>
        <taxon>Pleionea</taxon>
    </lineage>
</organism>
<dbReference type="EMBL" id="CP133548">
    <property type="protein sequence ID" value="WMS87531.1"/>
    <property type="molecule type" value="Genomic_DNA"/>
</dbReference>
<keyword evidence="3" id="KW-0677">Repeat</keyword>
<dbReference type="GO" id="GO:0008374">
    <property type="term" value="F:O-acyltransferase activity"/>
    <property type="evidence" value="ECO:0007669"/>
    <property type="project" value="TreeGrafter"/>
</dbReference>
<evidence type="ECO:0000256" key="2">
    <source>
        <dbReference type="ARBA" id="ARBA00022679"/>
    </source>
</evidence>
<dbReference type="InterPro" id="IPR011004">
    <property type="entry name" value="Trimer_LpxA-like_sf"/>
</dbReference>
<dbReference type="Pfam" id="PF00132">
    <property type="entry name" value="Hexapep"/>
    <property type="match status" value="1"/>
</dbReference>
<dbReference type="InterPro" id="IPR018357">
    <property type="entry name" value="Hexapep_transf_CS"/>
</dbReference>
<protein>
    <submittedName>
        <fullName evidence="5">Sugar O-acetyltransferase</fullName>
        <ecNumber evidence="5">2.3.1.-</ecNumber>
    </submittedName>
</protein>
<evidence type="ECO:0000256" key="1">
    <source>
        <dbReference type="ARBA" id="ARBA00007274"/>
    </source>
</evidence>
<keyword evidence="6" id="KW-1185">Reference proteome</keyword>